<reference evidence="1 2" key="1">
    <citation type="journal article" date="2003" name="Proc. Natl. Acad. Sci. U.S.A.">
        <title>Complete genome sequence of the marine planctomycete Pirellula sp. strain 1.</title>
        <authorList>
            <person name="Gloeckner F.O."/>
            <person name="Kube M."/>
            <person name="Bauer M."/>
            <person name="Teeling H."/>
            <person name="Lombardot T."/>
            <person name="Ludwig W."/>
            <person name="Gade D."/>
            <person name="Beck A."/>
            <person name="Borzym K."/>
            <person name="Heitmann K."/>
            <person name="Rabus R."/>
            <person name="Schlesner H."/>
            <person name="Amann R."/>
            <person name="Reinhardt R."/>
        </authorList>
    </citation>
    <scope>NUCLEOTIDE SEQUENCE [LARGE SCALE GENOMIC DNA]</scope>
    <source>
        <strain evidence="2">DSM 10527 / NCIMB 13988 / SH1</strain>
    </source>
</reference>
<dbReference type="Proteomes" id="UP000001025">
    <property type="component" value="Chromosome"/>
</dbReference>
<organism evidence="1 2">
    <name type="scientific">Rhodopirellula baltica (strain DSM 10527 / NCIMB 13988 / SH1)</name>
    <dbReference type="NCBI Taxonomy" id="243090"/>
    <lineage>
        <taxon>Bacteria</taxon>
        <taxon>Pseudomonadati</taxon>
        <taxon>Planctomycetota</taxon>
        <taxon>Planctomycetia</taxon>
        <taxon>Pirellulales</taxon>
        <taxon>Pirellulaceae</taxon>
        <taxon>Rhodopirellula</taxon>
    </lineage>
</organism>
<dbReference type="PATRIC" id="fig|243090.15.peg.6240"/>
<dbReference type="STRING" id="243090.RB12874"/>
<keyword evidence="2" id="KW-1185">Reference proteome</keyword>
<sequence length="63" mass="7394">MQHGLRVAIANCEMDMTNLHFAIHVSEQRRVTRWGITELQVSDSTWRWSHADGRRLSTLYLVI</sequence>
<proteinExistence type="predicted"/>
<accession>Q7UHY4</accession>
<dbReference type="EnsemblBacteria" id="CAD77833">
    <property type="protein sequence ID" value="CAD77833"/>
    <property type="gene ID" value="RB12874"/>
</dbReference>
<gene>
    <name evidence="1" type="ordered locus">RB12874</name>
</gene>
<evidence type="ECO:0000313" key="1">
    <source>
        <dbReference type="EMBL" id="CAD77833.1"/>
    </source>
</evidence>
<dbReference type="EMBL" id="BX294155">
    <property type="protein sequence ID" value="CAD77833.1"/>
    <property type="molecule type" value="Genomic_DNA"/>
</dbReference>
<protein>
    <submittedName>
        <fullName evidence="1">Uncharacterized protein</fullName>
    </submittedName>
</protein>
<dbReference type="InParanoid" id="Q7UHY4"/>
<dbReference type="KEGG" id="rba:RB12874"/>
<name>Q7UHY4_RHOBA</name>
<dbReference type="AlphaFoldDB" id="Q7UHY4"/>
<dbReference type="HOGENOM" id="CLU_2882953_0_0_0"/>
<evidence type="ECO:0000313" key="2">
    <source>
        <dbReference type="Proteomes" id="UP000001025"/>
    </source>
</evidence>